<reference evidence="2 3" key="1">
    <citation type="submission" date="2019-07" db="EMBL/GenBank/DDBJ databases">
        <title>Venturia inaequalis Genome Resource.</title>
        <authorList>
            <person name="Lichtner F.J."/>
        </authorList>
    </citation>
    <scope>NUCLEOTIDE SEQUENCE [LARGE SCALE GENOMIC DNA]</scope>
    <source>
        <strain evidence="2 3">DMI_063113</strain>
    </source>
</reference>
<comment type="caution">
    <text evidence="2">The sequence shown here is derived from an EMBL/GenBank/DDBJ whole genome shotgun (WGS) entry which is preliminary data.</text>
</comment>
<feature type="domain" description="Nucleoporin Nup120/160 beta-propeller" evidence="1">
    <location>
        <begin position="89"/>
        <end position="193"/>
    </location>
</feature>
<dbReference type="Proteomes" id="UP000490939">
    <property type="component" value="Unassembled WGS sequence"/>
</dbReference>
<protein>
    <recommendedName>
        <fullName evidence="1">Nucleoporin Nup120/160 beta-propeller domain-containing protein</fullName>
    </recommendedName>
</protein>
<evidence type="ECO:0000259" key="1">
    <source>
        <dbReference type="Pfam" id="PF11715"/>
    </source>
</evidence>
<dbReference type="EMBL" id="WNWR01001547">
    <property type="protein sequence ID" value="KAE9962765.1"/>
    <property type="molecule type" value="Genomic_DNA"/>
</dbReference>
<feature type="non-terminal residue" evidence="2">
    <location>
        <position position="1"/>
    </location>
</feature>
<name>A0A8H3U3W0_VENIN</name>
<dbReference type="AlphaFoldDB" id="A0A8H3U3W0"/>
<sequence length="233" mass="26147">QFFQPKAAWHGNQPVSQYPRIQNSKPTLTGSQGTNVFEASSSGIFGDTVLQERRVISDIQVGCNESTFARQHLATDASVFFRSDGRYPRSFLWRLLDDRRALEIQSVDLSEDVKERTEALLTTLILHFSAAIRPFCIGFADSDDTDAIDIFAITTTNELWTLTLLKDYFVRLKSTEDMPPGWCKSSQPSLTSLADSRCGQAILVRTTLVAAPSITIFEMPATFRDEYWSSSKT</sequence>
<dbReference type="Pfam" id="PF11715">
    <property type="entry name" value="Beta-prop_Nup120_160"/>
    <property type="match status" value="1"/>
</dbReference>
<organism evidence="2 3">
    <name type="scientific">Venturia inaequalis</name>
    <name type="common">Apple scab fungus</name>
    <dbReference type="NCBI Taxonomy" id="5025"/>
    <lineage>
        <taxon>Eukaryota</taxon>
        <taxon>Fungi</taxon>
        <taxon>Dikarya</taxon>
        <taxon>Ascomycota</taxon>
        <taxon>Pezizomycotina</taxon>
        <taxon>Dothideomycetes</taxon>
        <taxon>Pleosporomycetidae</taxon>
        <taxon>Venturiales</taxon>
        <taxon>Venturiaceae</taxon>
        <taxon>Venturia</taxon>
    </lineage>
</organism>
<evidence type="ECO:0000313" key="3">
    <source>
        <dbReference type="Proteomes" id="UP000490939"/>
    </source>
</evidence>
<dbReference type="InterPro" id="IPR059141">
    <property type="entry name" value="Beta-prop_Nup120_160"/>
</dbReference>
<proteinExistence type="predicted"/>
<evidence type="ECO:0000313" key="2">
    <source>
        <dbReference type="EMBL" id="KAE9962765.1"/>
    </source>
</evidence>
<gene>
    <name evidence="2" type="ORF">EG327_001903</name>
</gene>
<accession>A0A8H3U3W0</accession>
<keyword evidence="3" id="KW-1185">Reference proteome</keyword>